<feature type="domain" description="ABM" evidence="1">
    <location>
        <begin position="2"/>
        <end position="93"/>
    </location>
</feature>
<gene>
    <name evidence="2" type="ORF">ACFSKQ_14505</name>
</gene>
<dbReference type="Pfam" id="PF03992">
    <property type="entry name" value="ABM"/>
    <property type="match status" value="1"/>
</dbReference>
<keyword evidence="2" id="KW-0503">Monooxygenase</keyword>
<dbReference type="PANTHER" id="PTHR33336">
    <property type="entry name" value="QUINOL MONOOXYGENASE YGIN-RELATED"/>
    <property type="match status" value="1"/>
</dbReference>
<dbReference type="PROSITE" id="PS51725">
    <property type="entry name" value="ABM"/>
    <property type="match status" value="1"/>
</dbReference>
<sequence length="100" mass="10759">MIVVSGTLRLAPEDLAALRDMAGETIAATRAEPGCIVYAFAEDFVEPGLVRIYEEWESRAALDAHGRTAHIAAWRQALAGVTIVSSELKLTEVGAFEPFA</sequence>
<dbReference type="EMBL" id="JBHUIJ010000022">
    <property type="protein sequence ID" value="MFD2238663.1"/>
    <property type="molecule type" value="Genomic_DNA"/>
</dbReference>
<dbReference type="EC" id="1.-.-.-" evidence="2"/>
<keyword evidence="2" id="KW-0560">Oxidoreductase</keyword>
<comment type="caution">
    <text evidence="2">The sequence shown here is derived from an EMBL/GenBank/DDBJ whole genome shotgun (WGS) entry which is preliminary data.</text>
</comment>
<dbReference type="Gene3D" id="3.30.70.100">
    <property type="match status" value="1"/>
</dbReference>
<protein>
    <submittedName>
        <fullName evidence="2">Quinol monooxygenase</fullName>
        <ecNumber evidence="2">1.-.-.-</ecNumber>
    </submittedName>
</protein>
<reference evidence="3" key="1">
    <citation type="journal article" date="2019" name="Int. J. Syst. Evol. Microbiol.">
        <title>The Global Catalogue of Microorganisms (GCM) 10K type strain sequencing project: providing services to taxonomists for standard genome sequencing and annotation.</title>
        <authorList>
            <consortium name="The Broad Institute Genomics Platform"/>
            <consortium name="The Broad Institute Genome Sequencing Center for Infectious Disease"/>
            <person name="Wu L."/>
            <person name="Ma J."/>
        </authorList>
    </citation>
    <scope>NUCLEOTIDE SEQUENCE [LARGE SCALE GENOMIC DNA]</scope>
    <source>
        <strain evidence="3">ZS-35-S2</strain>
    </source>
</reference>
<dbReference type="InterPro" id="IPR050744">
    <property type="entry name" value="AI-2_Isomerase_LsrG"/>
</dbReference>
<dbReference type="InterPro" id="IPR007138">
    <property type="entry name" value="ABM_dom"/>
</dbReference>
<dbReference type="InterPro" id="IPR011008">
    <property type="entry name" value="Dimeric_a/b-barrel"/>
</dbReference>
<dbReference type="PANTHER" id="PTHR33336:SF15">
    <property type="entry name" value="ABM DOMAIN-CONTAINING PROTEIN"/>
    <property type="match status" value="1"/>
</dbReference>
<dbReference type="RefSeq" id="WP_209737141.1">
    <property type="nucleotide sequence ID" value="NZ_CP072611.1"/>
</dbReference>
<proteinExistence type="predicted"/>
<dbReference type="Proteomes" id="UP001597371">
    <property type="component" value="Unassembled WGS sequence"/>
</dbReference>
<evidence type="ECO:0000313" key="3">
    <source>
        <dbReference type="Proteomes" id="UP001597371"/>
    </source>
</evidence>
<accession>A0ABW5CS51</accession>
<evidence type="ECO:0000259" key="1">
    <source>
        <dbReference type="PROSITE" id="PS51725"/>
    </source>
</evidence>
<name>A0ABW5CS51_9HYPH</name>
<keyword evidence="3" id="KW-1185">Reference proteome</keyword>
<evidence type="ECO:0000313" key="2">
    <source>
        <dbReference type="EMBL" id="MFD2238663.1"/>
    </source>
</evidence>
<dbReference type="SUPFAM" id="SSF54909">
    <property type="entry name" value="Dimeric alpha+beta barrel"/>
    <property type="match status" value="1"/>
</dbReference>
<organism evidence="2 3">
    <name type="scientific">Aureimonas populi</name>
    <dbReference type="NCBI Taxonomy" id="1701758"/>
    <lineage>
        <taxon>Bacteria</taxon>
        <taxon>Pseudomonadati</taxon>
        <taxon>Pseudomonadota</taxon>
        <taxon>Alphaproteobacteria</taxon>
        <taxon>Hyphomicrobiales</taxon>
        <taxon>Aurantimonadaceae</taxon>
        <taxon>Aureimonas</taxon>
    </lineage>
</organism>
<dbReference type="GO" id="GO:0004497">
    <property type="term" value="F:monooxygenase activity"/>
    <property type="evidence" value="ECO:0007669"/>
    <property type="project" value="UniProtKB-KW"/>
</dbReference>